<dbReference type="InterPro" id="IPR017441">
    <property type="entry name" value="Protein_kinase_ATP_BS"/>
</dbReference>
<evidence type="ECO:0000313" key="7">
    <source>
        <dbReference type="Proteomes" id="UP000242519"/>
    </source>
</evidence>
<dbReference type="InterPro" id="IPR053083">
    <property type="entry name" value="TF_kinase-domain_protein"/>
</dbReference>
<evidence type="ECO:0000256" key="3">
    <source>
        <dbReference type="PROSITE-ProRule" id="PRU10141"/>
    </source>
</evidence>
<feature type="region of interest" description="Disordered" evidence="4">
    <location>
        <begin position="54"/>
        <end position="74"/>
    </location>
</feature>
<dbReference type="AlphaFoldDB" id="A0A218YUS1"/>
<dbReference type="InterPro" id="IPR011009">
    <property type="entry name" value="Kinase-like_dom_sf"/>
</dbReference>
<evidence type="ECO:0000313" key="6">
    <source>
        <dbReference type="EMBL" id="OWO98862.1"/>
    </source>
</evidence>
<keyword evidence="7" id="KW-1185">Reference proteome</keyword>
<dbReference type="Proteomes" id="UP000242519">
    <property type="component" value="Unassembled WGS sequence"/>
</dbReference>
<feature type="domain" description="Protein kinase" evidence="5">
    <location>
        <begin position="103"/>
        <end position="413"/>
    </location>
</feature>
<dbReference type="PROSITE" id="PS00108">
    <property type="entry name" value="PROTEIN_KINASE_ST"/>
    <property type="match status" value="1"/>
</dbReference>
<dbReference type="STRING" id="503106.A0A218YUS1"/>
<protein>
    <recommendedName>
        <fullName evidence="5">Protein kinase domain-containing protein</fullName>
    </recommendedName>
</protein>
<dbReference type="InParanoid" id="A0A218YUS1"/>
<dbReference type="GO" id="GO:0004672">
    <property type="term" value="F:protein kinase activity"/>
    <property type="evidence" value="ECO:0007669"/>
    <property type="project" value="InterPro"/>
</dbReference>
<dbReference type="PROSITE" id="PS00107">
    <property type="entry name" value="PROTEIN_KINASE_ATP"/>
    <property type="match status" value="1"/>
</dbReference>
<evidence type="ECO:0000256" key="2">
    <source>
        <dbReference type="ARBA" id="ARBA00022840"/>
    </source>
</evidence>
<keyword evidence="2 3" id="KW-0067">ATP-binding</keyword>
<evidence type="ECO:0000256" key="1">
    <source>
        <dbReference type="ARBA" id="ARBA00022741"/>
    </source>
</evidence>
<evidence type="ECO:0000259" key="5">
    <source>
        <dbReference type="PROSITE" id="PS50011"/>
    </source>
</evidence>
<keyword evidence="1 3" id="KW-0547">Nucleotide-binding</keyword>
<accession>A0A218YUS1</accession>
<dbReference type="EMBL" id="MZNU01000377">
    <property type="protein sequence ID" value="OWO98862.1"/>
    <property type="molecule type" value="Genomic_DNA"/>
</dbReference>
<feature type="compositionally biased region" description="Pro residues" evidence="4">
    <location>
        <begin position="54"/>
        <end position="73"/>
    </location>
</feature>
<dbReference type="Gene3D" id="1.10.510.10">
    <property type="entry name" value="Transferase(Phosphotransferase) domain 1"/>
    <property type="match status" value="1"/>
</dbReference>
<dbReference type="SMART" id="SM00220">
    <property type="entry name" value="S_TKc"/>
    <property type="match status" value="1"/>
</dbReference>
<sequence length="518" mass="57972">MANLNVAGPLDISLDEYNLWKDYNNPGAPEATAAEFAQHWQTHADIITLARPPPALARQPPRPIGPVSRPPPESIASLSQQKQLFLNTIPPGLASAQSPAFFWKGIKILGEGGNGIVGLFQFDPLAPNPPVHSKVAVKLNTTDVSILDEEATMMRNCRLPSLSDHIVEVLTPPSLFVPGLQRLILEYCPQGSLEGLINRRIQRNLPFEEITLWRIFECLVDACSVMQNGQEFDWDPVNNCAVINNPIANRLEMVHLDVKPDNIVLSERNTAHPMAPICKFTDFAHSWELDPTVQGAALDQQKLAMRETGTPDYYPPEQFSETWNASDWRVTGIAGEFSTATNVWGVGAIMYQPDYDLNGSPARGNTYGPETQIQNYSATLRDMIQECLYEMPALRCRLVDMKTTIRRQINAHFRANNNNHVGEDWEDLEVPEPTARPGLAPVAPIFNAPRVMPQIKYRQRMGDPVQRSPAILMKRFCTAYIPALRRCCKNQINCVALPPPRCNRHQDLSRWLSPALPP</sequence>
<comment type="caution">
    <text evidence="6">The sequence shown here is derived from an EMBL/GenBank/DDBJ whole genome shotgun (WGS) entry which is preliminary data.</text>
</comment>
<dbReference type="InterPro" id="IPR008271">
    <property type="entry name" value="Ser/Thr_kinase_AS"/>
</dbReference>
<dbReference type="SUPFAM" id="SSF56112">
    <property type="entry name" value="Protein kinase-like (PK-like)"/>
    <property type="match status" value="1"/>
</dbReference>
<dbReference type="PROSITE" id="PS50011">
    <property type="entry name" value="PROTEIN_KINASE_DOM"/>
    <property type="match status" value="1"/>
</dbReference>
<reference evidence="6 7" key="1">
    <citation type="submission" date="2017-04" db="EMBL/GenBank/DDBJ databases">
        <title>Draft genome sequence of Marssonina coronaria NL1: causal agent of apple blotch.</title>
        <authorList>
            <person name="Cheng Q."/>
        </authorList>
    </citation>
    <scope>NUCLEOTIDE SEQUENCE [LARGE SCALE GENOMIC DNA]</scope>
    <source>
        <strain evidence="6 7">NL1</strain>
    </source>
</reference>
<dbReference type="PANTHER" id="PTHR44305">
    <property type="entry name" value="SI:DKEY-192D15.2-RELATED"/>
    <property type="match status" value="1"/>
</dbReference>
<feature type="binding site" evidence="3">
    <location>
        <position position="138"/>
    </location>
    <ligand>
        <name>ATP</name>
        <dbReference type="ChEBI" id="CHEBI:30616"/>
    </ligand>
</feature>
<name>A0A218YUS1_9HELO</name>
<gene>
    <name evidence="6" type="ORF">B2J93_7124</name>
</gene>
<evidence type="ECO:0000256" key="4">
    <source>
        <dbReference type="SAM" id="MobiDB-lite"/>
    </source>
</evidence>
<dbReference type="PANTHER" id="PTHR44305:SF2">
    <property type="entry name" value="SI:DKEY-192D15.2"/>
    <property type="match status" value="1"/>
</dbReference>
<proteinExistence type="predicted"/>
<organism evidence="6 7">
    <name type="scientific">Diplocarpon coronariae</name>
    <dbReference type="NCBI Taxonomy" id="2795749"/>
    <lineage>
        <taxon>Eukaryota</taxon>
        <taxon>Fungi</taxon>
        <taxon>Dikarya</taxon>
        <taxon>Ascomycota</taxon>
        <taxon>Pezizomycotina</taxon>
        <taxon>Leotiomycetes</taxon>
        <taxon>Helotiales</taxon>
        <taxon>Drepanopezizaceae</taxon>
        <taxon>Diplocarpon</taxon>
    </lineage>
</organism>
<dbReference type="OrthoDB" id="4062651at2759"/>
<dbReference type="InterPro" id="IPR000719">
    <property type="entry name" value="Prot_kinase_dom"/>
</dbReference>
<dbReference type="GO" id="GO:0005524">
    <property type="term" value="F:ATP binding"/>
    <property type="evidence" value="ECO:0007669"/>
    <property type="project" value="UniProtKB-UniRule"/>
</dbReference>